<gene>
    <name evidence="7" type="ORF">GCM10009777_36940</name>
</gene>
<keyword evidence="8" id="KW-1185">Reference proteome</keyword>
<comment type="caution">
    <text evidence="7">The sequence shown here is derived from an EMBL/GenBank/DDBJ whole genome shotgun (WGS) entry which is preliminary data.</text>
</comment>
<feature type="transmembrane region" description="Helical" evidence="5">
    <location>
        <begin position="81"/>
        <end position="103"/>
    </location>
</feature>
<dbReference type="Proteomes" id="UP001500326">
    <property type="component" value="Unassembled WGS sequence"/>
</dbReference>
<feature type="transmembrane region" description="Helical" evidence="5">
    <location>
        <begin position="47"/>
        <end position="69"/>
    </location>
</feature>
<dbReference type="PANTHER" id="PTHR23528:SF1">
    <property type="entry name" value="MAJOR FACILITATOR SUPERFAMILY (MFS) PROFILE DOMAIN-CONTAINING PROTEIN"/>
    <property type="match status" value="1"/>
</dbReference>
<dbReference type="RefSeq" id="WP_344065802.1">
    <property type="nucleotide sequence ID" value="NZ_BAAAOH010000001.1"/>
</dbReference>
<feature type="transmembrane region" description="Helical" evidence="5">
    <location>
        <begin position="157"/>
        <end position="176"/>
    </location>
</feature>
<name>A0ABP5EEG3_9MICO</name>
<dbReference type="PROSITE" id="PS50850">
    <property type="entry name" value="MFS"/>
    <property type="match status" value="1"/>
</dbReference>
<dbReference type="PANTHER" id="PTHR23528">
    <property type="match status" value="1"/>
</dbReference>
<dbReference type="InterPro" id="IPR011701">
    <property type="entry name" value="MFS"/>
</dbReference>
<feature type="transmembrane region" description="Helical" evidence="5">
    <location>
        <begin position="109"/>
        <end position="136"/>
    </location>
</feature>
<evidence type="ECO:0000259" key="6">
    <source>
        <dbReference type="PROSITE" id="PS50850"/>
    </source>
</evidence>
<organism evidence="7 8">
    <name type="scientific">Microbacterium pumilum</name>
    <dbReference type="NCBI Taxonomy" id="344165"/>
    <lineage>
        <taxon>Bacteria</taxon>
        <taxon>Bacillati</taxon>
        <taxon>Actinomycetota</taxon>
        <taxon>Actinomycetes</taxon>
        <taxon>Micrococcales</taxon>
        <taxon>Microbacteriaceae</taxon>
        <taxon>Microbacterium</taxon>
    </lineage>
</organism>
<keyword evidence="2 5" id="KW-0812">Transmembrane</keyword>
<protein>
    <recommendedName>
        <fullName evidence="6">Major facilitator superfamily (MFS) profile domain-containing protein</fullName>
    </recommendedName>
</protein>
<comment type="subcellular location">
    <subcellularLocation>
        <location evidence="1">Cell membrane</location>
        <topology evidence="1">Multi-pass membrane protein</topology>
    </subcellularLocation>
</comment>
<dbReference type="InterPro" id="IPR036259">
    <property type="entry name" value="MFS_trans_sf"/>
</dbReference>
<feature type="domain" description="Major facilitator superfamily (MFS) profile" evidence="6">
    <location>
        <begin position="9"/>
        <end position="207"/>
    </location>
</feature>
<keyword evidence="4 5" id="KW-0472">Membrane</keyword>
<feature type="transmembrane region" description="Helical" evidence="5">
    <location>
        <begin position="12"/>
        <end position="35"/>
    </location>
</feature>
<reference evidence="8" key="1">
    <citation type="journal article" date="2019" name="Int. J. Syst. Evol. Microbiol.">
        <title>The Global Catalogue of Microorganisms (GCM) 10K type strain sequencing project: providing services to taxonomists for standard genome sequencing and annotation.</title>
        <authorList>
            <consortium name="The Broad Institute Genomics Platform"/>
            <consortium name="The Broad Institute Genome Sequencing Center for Infectious Disease"/>
            <person name="Wu L."/>
            <person name="Ma J."/>
        </authorList>
    </citation>
    <scope>NUCLEOTIDE SEQUENCE [LARGE SCALE GENOMIC DNA]</scope>
    <source>
        <strain evidence="8">JCM 14902</strain>
    </source>
</reference>
<evidence type="ECO:0000313" key="7">
    <source>
        <dbReference type="EMBL" id="GAA1996601.1"/>
    </source>
</evidence>
<feature type="transmembrane region" description="Helical" evidence="5">
    <location>
        <begin position="182"/>
        <end position="201"/>
    </location>
</feature>
<accession>A0ABP5EEG3</accession>
<evidence type="ECO:0000256" key="2">
    <source>
        <dbReference type="ARBA" id="ARBA00022692"/>
    </source>
</evidence>
<proteinExistence type="predicted"/>
<dbReference type="SUPFAM" id="SSF103473">
    <property type="entry name" value="MFS general substrate transporter"/>
    <property type="match status" value="1"/>
</dbReference>
<keyword evidence="3 5" id="KW-1133">Transmembrane helix</keyword>
<dbReference type="Pfam" id="PF07690">
    <property type="entry name" value="MFS_1"/>
    <property type="match status" value="1"/>
</dbReference>
<evidence type="ECO:0000313" key="8">
    <source>
        <dbReference type="Proteomes" id="UP001500326"/>
    </source>
</evidence>
<sequence>MFNPRTHRDFGWAWLSKLLILLAYAGIATYLTLFLGEVYGMDIGEQLAFNALAQIIGVATVVLFSIAGGFLSDRLAKRKPFVFWGSIIMSFGIAFVAVSPLFGQSGLTIILLGSAVVGAGAGLFFAVDQALCIALLPNPEDTAKDLGVLNIANSLPSSLSPFLAGVVVIPVGTALFGAGGGYMLWFAVAALVGVVGAVLVTRIRGID</sequence>
<evidence type="ECO:0000256" key="4">
    <source>
        <dbReference type="ARBA" id="ARBA00023136"/>
    </source>
</evidence>
<dbReference type="InterPro" id="IPR020846">
    <property type="entry name" value="MFS_dom"/>
</dbReference>
<evidence type="ECO:0000256" key="5">
    <source>
        <dbReference type="SAM" id="Phobius"/>
    </source>
</evidence>
<dbReference type="Gene3D" id="1.20.1250.20">
    <property type="entry name" value="MFS general substrate transporter like domains"/>
    <property type="match status" value="1"/>
</dbReference>
<dbReference type="EMBL" id="BAAAOH010000001">
    <property type="protein sequence ID" value="GAA1996601.1"/>
    <property type="molecule type" value="Genomic_DNA"/>
</dbReference>
<evidence type="ECO:0000256" key="1">
    <source>
        <dbReference type="ARBA" id="ARBA00004651"/>
    </source>
</evidence>
<evidence type="ECO:0000256" key="3">
    <source>
        <dbReference type="ARBA" id="ARBA00022989"/>
    </source>
</evidence>